<dbReference type="EMBL" id="JADGIK010000001">
    <property type="protein sequence ID" value="MBF0596054.1"/>
    <property type="molecule type" value="Genomic_DNA"/>
</dbReference>
<sequence>MARIYLSTLLLMLSVLGLSQNKVLKVKILQNGEEVLPSNNVYNLKREEFTINFTSNNIEGFLVGATLDPNIYKSALENINAEISWFSNTGVADGLYNPDKSMFILDDAPSYWYYSSKKDHRFDKNPKGTPTNYISNRTISSFENLNTNQIINLKTIGQPVYLYFYNVDRDDNYNIINVENYFHGQLNFH</sequence>
<proteinExistence type="predicted"/>
<name>A0A8J7FN37_9FLAO</name>
<comment type="caution">
    <text evidence="1">The sequence shown here is derived from an EMBL/GenBank/DDBJ whole genome shotgun (WGS) entry which is preliminary data.</text>
</comment>
<evidence type="ECO:0000313" key="1">
    <source>
        <dbReference type="EMBL" id="MBF0596054.1"/>
    </source>
</evidence>
<keyword evidence="2" id="KW-1185">Reference proteome</keyword>
<dbReference type="AlphaFoldDB" id="A0A8J7FN37"/>
<dbReference type="Proteomes" id="UP000608754">
    <property type="component" value="Unassembled WGS sequence"/>
</dbReference>
<protein>
    <submittedName>
        <fullName evidence="1">Uncharacterized protein</fullName>
    </submittedName>
</protein>
<evidence type="ECO:0000313" key="2">
    <source>
        <dbReference type="Proteomes" id="UP000608754"/>
    </source>
</evidence>
<reference evidence="1" key="1">
    <citation type="submission" date="2020-10" db="EMBL/GenBank/DDBJ databases">
        <authorList>
            <person name="Lu T."/>
            <person name="Wang Q."/>
            <person name="Han X."/>
        </authorList>
    </citation>
    <scope>NUCLEOTIDE SEQUENCE</scope>
    <source>
        <strain evidence="1">WQ 117</strain>
    </source>
</reference>
<gene>
    <name evidence="1" type="ORF">IM532_01010</name>
</gene>
<dbReference type="RefSeq" id="WP_194181584.1">
    <property type="nucleotide sequence ID" value="NZ_JADGIK010000001.1"/>
</dbReference>
<organism evidence="1 2">
    <name type="scientific">Faecalibacter rhinopitheci</name>
    <dbReference type="NCBI Taxonomy" id="2779678"/>
    <lineage>
        <taxon>Bacteria</taxon>
        <taxon>Pseudomonadati</taxon>
        <taxon>Bacteroidota</taxon>
        <taxon>Flavobacteriia</taxon>
        <taxon>Flavobacteriales</taxon>
        <taxon>Weeksellaceae</taxon>
        <taxon>Faecalibacter</taxon>
    </lineage>
</organism>
<accession>A0A8J7FN37</accession>